<proteinExistence type="predicted"/>
<keyword evidence="2" id="KW-0479">Metal-binding</keyword>
<keyword evidence="3" id="KW-0378">Hydrolase</keyword>
<dbReference type="Gene3D" id="3.30.70.360">
    <property type="match status" value="1"/>
</dbReference>
<accession>A0A2U8DN20</accession>
<keyword evidence="4" id="KW-0862">Zinc</keyword>
<evidence type="ECO:0000256" key="2">
    <source>
        <dbReference type="ARBA" id="ARBA00022723"/>
    </source>
</evidence>
<evidence type="ECO:0000256" key="1">
    <source>
        <dbReference type="ARBA" id="ARBA00001947"/>
    </source>
</evidence>
<dbReference type="PANTHER" id="PTHR43808:SF9">
    <property type="entry name" value="BLL0789 PROTEIN"/>
    <property type="match status" value="1"/>
</dbReference>
<reference evidence="8" key="1">
    <citation type="submission" date="2017-04" db="EMBL/GenBank/DDBJ databases">
        <authorList>
            <person name="Song Y."/>
            <person name="Cho B.-K."/>
        </authorList>
    </citation>
    <scope>NUCLEOTIDE SEQUENCE [LARGE SCALE GENOMIC DNA]</scope>
    <source>
        <strain evidence="8">SL1</strain>
    </source>
</reference>
<dbReference type="Pfam" id="PF07687">
    <property type="entry name" value="M20_dimer"/>
    <property type="match status" value="1"/>
</dbReference>
<dbReference type="OrthoDB" id="9783294at2"/>
<dbReference type="InterPro" id="IPR017150">
    <property type="entry name" value="Pept_M20_glutamate_carboxypep"/>
</dbReference>
<dbReference type="GO" id="GO:0016787">
    <property type="term" value="F:hydrolase activity"/>
    <property type="evidence" value="ECO:0007669"/>
    <property type="project" value="UniProtKB-KW"/>
</dbReference>
<dbReference type="EMBL" id="CP020953">
    <property type="protein sequence ID" value="AWI04110.1"/>
    <property type="molecule type" value="Genomic_DNA"/>
</dbReference>
<evidence type="ECO:0000256" key="3">
    <source>
        <dbReference type="ARBA" id="ARBA00022801"/>
    </source>
</evidence>
<comment type="cofactor">
    <cofactor evidence="1">
        <name>Zn(2+)</name>
        <dbReference type="ChEBI" id="CHEBI:29105"/>
    </cofactor>
</comment>
<organism evidence="7 8">
    <name type="scientific">Clostridium drakei</name>
    <dbReference type="NCBI Taxonomy" id="332101"/>
    <lineage>
        <taxon>Bacteria</taxon>
        <taxon>Bacillati</taxon>
        <taxon>Bacillota</taxon>
        <taxon>Clostridia</taxon>
        <taxon>Eubacteriales</taxon>
        <taxon>Clostridiaceae</taxon>
        <taxon>Clostridium</taxon>
    </lineage>
</organism>
<dbReference type="SUPFAM" id="SSF55031">
    <property type="entry name" value="Bacterial exopeptidase dimerisation domain"/>
    <property type="match status" value="1"/>
</dbReference>
<dbReference type="PIRSF" id="PIRSF037238">
    <property type="entry name" value="Carboxypeptidase_G2"/>
    <property type="match status" value="1"/>
</dbReference>
<dbReference type="RefSeq" id="WP_032077548.1">
    <property type="nucleotide sequence ID" value="NZ_CP020953.1"/>
</dbReference>
<keyword evidence="8" id="KW-1185">Reference proteome</keyword>
<feature type="active site" description="Proton acceptor" evidence="5">
    <location>
        <position position="150"/>
    </location>
</feature>
<dbReference type="SUPFAM" id="SSF53187">
    <property type="entry name" value="Zn-dependent exopeptidases"/>
    <property type="match status" value="1"/>
</dbReference>
<evidence type="ECO:0000256" key="4">
    <source>
        <dbReference type="ARBA" id="ARBA00022833"/>
    </source>
</evidence>
<dbReference type="Proteomes" id="UP000244910">
    <property type="component" value="Chromosome"/>
</dbReference>
<dbReference type="InterPro" id="IPR036264">
    <property type="entry name" value="Bact_exopeptidase_dim_dom"/>
</dbReference>
<sequence length="391" mass="42717">MILDQKKKAFEFIDLHRNEMLALWEELVNTESDSRTKDLVDNLAVKLKKILEDMGMNTKIVEYKYAGNSVVAEIGTERLKKGILLSGHMDTVFKKGITKNNVFRIKEGKAYGPGVLDMKGGIVTAIYAIKALNSVGYNERPIKVIISGDEETGHCNSKGAELFINEAKGFTAAFNFETGFVDNGVIVGRKGVLQCDLEVEGVSAHAGNAPEKGRSAIEEIAHKVIDIQNLTDWEGGTTFNVGTLQAGTVPNAIPDYAKAEIDVRYKEVDKRSEIIKKLEEIANKVYIEGTKSKLTVKSSMPPMETTDGVKKLFELIKNTSIEAGFGEVYDKTTGGGSDAANIVISGVPTVCAIGVKGEWNHTSREYAVVESLFERAKLIAACVMDLKEDLV</sequence>
<evidence type="ECO:0000256" key="5">
    <source>
        <dbReference type="PIRSR" id="PIRSR037238-1"/>
    </source>
</evidence>
<name>A0A2U8DN20_9CLOT</name>
<dbReference type="PANTHER" id="PTHR43808">
    <property type="entry name" value="ACETYLORNITHINE DEACETYLASE"/>
    <property type="match status" value="1"/>
</dbReference>
<dbReference type="KEGG" id="cdrk:B9W14_06240"/>
<feature type="active site" evidence="5">
    <location>
        <position position="90"/>
    </location>
</feature>
<feature type="domain" description="Peptidase M20 dimerisation" evidence="6">
    <location>
        <begin position="187"/>
        <end position="289"/>
    </location>
</feature>
<dbReference type="InterPro" id="IPR001261">
    <property type="entry name" value="ArgE/DapE_CS"/>
</dbReference>
<dbReference type="CDD" id="cd03885">
    <property type="entry name" value="M20_CPDG2"/>
    <property type="match status" value="1"/>
</dbReference>
<dbReference type="InterPro" id="IPR011650">
    <property type="entry name" value="Peptidase_M20_dimer"/>
</dbReference>
<dbReference type="PROSITE" id="PS00758">
    <property type="entry name" value="ARGE_DAPE_CPG2_1"/>
    <property type="match status" value="1"/>
</dbReference>
<dbReference type="Pfam" id="PF01546">
    <property type="entry name" value="Peptidase_M20"/>
    <property type="match status" value="1"/>
</dbReference>
<evidence type="ECO:0000313" key="7">
    <source>
        <dbReference type="EMBL" id="AWI04110.1"/>
    </source>
</evidence>
<dbReference type="GO" id="GO:0046872">
    <property type="term" value="F:metal ion binding"/>
    <property type="evidence" value="ECO:0007669"/>
    <property type="project" value="UniProtKB-KW"/>
</dbReference>
<dbReference type="InterPro" id="IPR050072">
    <property type="entry name" value="Peptidase_M20A"/>
</dbReference>
<protein>
    <submittedName>
        <fullName evidence="7">Peptidase dimerization protein</fullName>
    </submittedName>
</protein>
<dbReference type="InterPro" id="IPR002933">
    <property type="entry name" value="Peptidase_M20"/>
</dbReference>
<evidence type="ECO:0000259" key="6">
    <source>
        <dbReference type="Pfam" id="PF07687"/>
    </source>
</evidence>
<evidence type="ECO:0000313" key="8">
    <source>
        <dbReference type="Proteomes" id="UP000244910"/>
    </source>
</evidence>
<dbReference type="Gene3D" id="3.40.630.10">
    <property type="entry name" value="Zn peptidases"/>
    <property type="match status" value="1"/>
</dbReference>
<gene>
    <name evidence="7" type="ORF">B9W14_06240</name>
</gene>
<dbReference type="AlphaFoldDB" id="A0A2U8DN20"/>